<organism evidence="1 2">
    <name type="scientific">Ferriphaselus amnicola</name>
    <dbReference type="NCBI Taxonomy" id="1188319"/>
    <lineage>
        <taxon>Bacteria</taxon>
        <taxon>Pseudomonadati</taxon>
        <taxon>Pseudomonadota</taxon>
        <taxon>Betaproteobacteria</taxon>
        <taxon>Nitrosomonadales</taxon>
        <taxon>Gallionellaceae</taxon>
        <taxon>Ferriphaselus</taxon>
    </lineage>
</organism>
<accession>A0A2Z6GFL8</accession>
<sequence length="427" mass="47563">MELKHIRVYGSYVPEVGVPLSSQRHRIEYLDTSAYVRNQGNMVQCPLGSAIAVGRYMKYLRNIATIVFFLAVAQPVYSEEGCGTCILYGKDHAFALTAPRGWILDNKSGVSMGLHQVFYPEGESFQKSSVFAYTIARTKTPQVSTVKAQVAATLDDFRTESPNISASFSESLKLPNGRKAEVYYYTGDKWGNYEVAGYIEEKKTINFVVLSAKNKADFDRSLEAFRSILLSYTFVSDNVDIQEEPKPKGLSFAFAGHAPDFPQTAKMNVGAGVVPGIPVLFDDSESGKVTLRPATNLETSNDIRPIYRFEWQEDNTAMFYKLYEPSRIERLLTRNAHDSSSPEGKSYERDVVTSFFDNGRVLQTCISKKFSGNITAFIVIDSQGRQEQVTVTPEGSVAQCIINETVNRRYPPTSSGFVAKASVQVKE</sequence>
<protein>
    <submittedName>
        <fullName evidence="1">Uncharacterized protein</fullName>
    </submittedName>
</protein>
<dbReference type="Proteomes" id="UP000033070">
    <property type="component" value="Chromosome"/>
</dbReference>
<evidence type="ECO:0000313" key="1">
    <source>
        <dbReference type="EMBL" id="BBE52209.1"/>
    </source>
</evidence>
<keyword evidence="2" id="KW-1185">Reference proteome</keyword>
<evidence type="ECO:0000313" key="2">
    <source>
        <dbReference type="Proteomes" id="UP000033070"/>
    </source>
</evidence>
<name>A0A2Z6GFL8_9PROT</name>
<proteinExistence type="predicted"/>
<reference evidence="1 2" key="1">
    <citation type="submission" date="2018-06" db="EMBL/GenBank/DDBJ databases">
        <title>OYT1 Genome Sequencing.</title>
        <authorList>
            <person name="Kato S."/>
            <person name="Itoh T."/>
            <person name="Ohkuma M."/>
        </authorList>
    </citation>
    <scope>NUCLEOTIDE SEQUENCE [LARGE SCALE GENOMIC DNA]</scope>
    <source>
        <strain evidence="1 2">OYT1</strain>
    </source>
</reference>
<gene>
    <name evidence="1" type="ORF">OYT1_ch2702</name>
</gene>
<dbReference type="KEGG" id="fam:OYT1_ch2702"/>
<dbReference type="EMBL" id="AP018738">
    <property type="protein sequence ID" value="BBE52209.1"/>
    <property type="molecule type" value="Genomic_DNA"/>
</dbReference>
<dbReference type="AlphaFoldDB" id="A0A2Z6GFL8"/>